<name>A0A6B9XTA5_PICSI</name>
<dbReference type="AlphaFoldDB" id="A0A6B9XTA5"/>
<geneLocation type="mitochondrion" evidence="2"/>
<organism evidence="2">
    <name type="scientific">Picea sitchensis</name>
    <name type="common">Sitka spruce</name>
    <name type="synonym">Pinus sitchensis</name>
    <dbReference type="NCBI Taxonomy" id="3332"/>
    <lineage>
        <taxon>Eukaryota</taxon>
        <taxon>Viridiplantae</taxon>
        <taxon>Streptophyta</taxon>
        <taxon>Embryophyta</taxon>
        <taxon>Tracheophyta</taxon>
        <taxon>Spermatophyta</taxon>
        <taxon>Pinopsida</taxon>
        <taxon>Pinidae</taxon>
        <taxon>Conifers I</taxon>
        <taxon>Pinales</taxon>
        <taxon>Pinaceae</taxon>
        <taxon>Picea</taxon>
    </lineage>
</organism>
<reference evidence="2" key="1">
    <citation type="submission" date="2019-03" db="EMBL/GenBank/DDBJ databases">
        <title>Largest Complete Mitochondrial Genome of a Gymnosperm, Sitka Spruce (Picea sitchensis), Indicates Complex Physical Structure.</title>
        <authorList>
            <person name="Jackman S.D."/>
            <person name="Coombe L."/>
            <person name="Warren R."/>
            <person name="Kirk H."/>
            <person name="Trinh E."/>
            <person name="McLeod T."/>
            <person name="Pleasance S."/>
            <person name="Pandoh P."/>
            <person name="Zhao Y."/>
            <person name="Coope R."/>
            <person name="Bousquet J."/>
            <person name="Bohlmann J.C."/>
            <person name="Jones S.J.M."/>
            <person name="Birol I."/>
        </authorList>
    </citation>
    <scope>NUCLEOTIDE SEQUENCE</scope>
    <source>
        <strain evidence="2">Q903</strain>
    </source>
</reference>
<feature type="transmembrane region" description="Helical" evidence="1">
    <location>
        <begin position="6"/>
        <end position="24"/>
    </location>
</feature>
<evidence type="ECO:0000313" key="2">
    <source>
        <dbReference type="EMBL" id="QHR90268.1"/>
    </source>
</evidence>
<dbReference type="EMBL" id="MK697699">
    <property type="protein sequence ID" value="QHR90268.1"/>
    <property type="molecule type" value="Genomic_DNA"/>
</dbReference>
<keyword evidence="1" id="KW-1133">Transmembrane helix</keyword>
<keyword evidence="2" id="KW-0496">Mitochondrion</keyword>
<evidence type="ECO:0000256" key="1">
    <source>
        <dbReference type="SAM" id="Phobius"/>
    </source>
</evidence>
<protein>
    <submittedName>
        <fullName evidence="2">Uncharacterized protein</fullName>
    </submittedName>
</protein>
<sequence>MAYLMASIFNGFYLGLSLGMAYLWKAKPYIHPAIIDLLAPLHHSLMKAGTY</sequence>
<keyword evidence="1" id="KW-0472">Membrane</keyword>
<proteinExistence type="predicted"/>
<keyword evidence="1" id="KW-0812">Transmembrane</keyword>
<gene>
    <name evidence="2" type="primary">orf04314</name>
    <name evidence="2" type="ORF">Q903MT_gene4291</name>
</gene>
<accession>A0A6B9XTA5</accession>